<dbReference type="AlphaFoldDB" id="A0A1Y3BBC4"/>
<keyword evidence="1" id="KW-0472">Membrane</keyword>
<dbReference type="EMBL" id="MUJZ01035377">
    <property type="protein sequence ID" value="OTF76876.1"/>
    <property type="molecule type" value="Genomic_DNA"/>
</dbReference>
<keyword evidence="3" id="KW-1185">Reference proteome</keyword>
<evidence type="ECO:0000313" key="3">
    <source>
        <dbReference type="Proteomes" id="UP000194236"/>
    </source>
</evidence>
<accession>A0A1Y3BBC4</accession>
<comment type="caution">
    <text evidence="2">The sequence shown here is derived from an EMBL/GenBank/DDBJ whole genome shotgun (WGS) entry which is preliminary data.</text>
</comment>
<evidence type="ECO:0000313" key="2">
    <source>
        <dbReference type="EMBL" id="OTF76876.1"/>
    </source>
</evidence>
<sequence length="210" mass="24465">MSFQTKIYPCLLYYSYIILISALHLNICRSEQKTMKPDILRQILFKVSNSSAQNNHNEQQQMNKNENLTGSESILNIFDTNWRPQFLLSDHNNKLDIQINSIPNQQTNSQQQFLPESSLSLMEPNSLLLSAQPELLFNFQPQMFTTPSAFLPTYSLDEFTSFGLPPLDLSNDWKFDNQTKKSMMEVKIISKNYPKRHRILKNQKILTITI</sequence>
<name>A0A1Y3BBC4_EURMA</name>
<dbReference type="Proteomes" id="UP000194236">
    <property type="component" value="Unassembled WGS sequence"/>
</dbReference>
<gene>
    <name evidence="2" type="ORF">BLA29_002784</name>
</gene>
<evidence type="ECO:0000256" key="1">
    <source>
        <dbReference type="SAM" id="Phobius"/>
    </source>
</evidence>
<organism evidence="2 3">
    <name type="scientific">Euroglyphus maynei</name>
    <name type="common">Mayne's house dust mite</name>
    <dbReference type="NCBI Taxonomy" id="6958"/>
    <lineage>
        <taxon>Eukaryota</taxon>
        <taxon>Metazoa</taxon>
        <taxon>Ecdysozoa</taxon>
        <taxon>Arthropoda</taxon>
        <taxon>Chelicerata</taxon>
        <taxon>Arachnida</taxon>
        <taxon>Acari</taxon>
        <taxon>Acariformes</taxon>
        <taxon>Sarcoptiformes</taxon>
        <taxon>Astigmata</taxon>
        <taxon>Psoroptidia</taxon>
        <taxon>Analgoidea</taxon>
        <taxon>Pyroglyphidae</taxon>
        <taxon>Pyroglyphinae</taxon>
        <taxon>Euroglyphus</taxon>
    </lineage>
</organism>
<dbReference type="OrthoDB" id="10598353at2759"/>
<protein>
    <submittedName>
        <fullName evidence="2">Uncharacterized protein</fullName>
    </submittedName>
</protein>
<keyword evidence="1" id="KW-0812">Transmembrane</keyword>
<keyword evidence="1" id="KW-1133">Transmembrane helix</keyword>
<feature type="transmembrane region" description="Helical" evidence="1">
    <location>
        <begin position="6"/>
        <end position="27"/>
    </location>
</feature>
<proteinExistence type="predicted"/>
<reference evidence="2 3" key="1">
    <citation type="submission" date="2017-03" db="EMBL/GenBank/DDBJ databases">
        <title>Genome Survey of Euroglyphus maynei.</title>
        <authorList>
            <person name="Arlian L.G."/>
            <person name="Morgan M.S."/>
            <person name="Rider S.D."/>
        </authorList>
    </citation>
    <scope>NUCLEOTIDE SEQUENCE [LARGE SCALE GENOMIC DNA]</scope>
    <source>
        <strain evidence="2">Arlian Lab</strain>
        <tissue evidence="2">Whole body</tissue>
    </source>
</reference>